<proteinExistence type="predicted"/>
<accession>A0AAV6TEM8</accession>
<evidence type="ECO:0000313" key="2">
    <source>
        <dbReference type="Proteomes" id="UP000827092"/>
    </source>
</evidence>
<dbReference type="EMBL" id="JAFNEN010005907">
    <property type="protein sequence ID" value="KAG8158694.1"/>
    <property type="molecule type" value="Genomic_DNA"/>
</dbReference>
<keyword evidence="2" id="KW-1185">Reference proteome</keyword>
<feature type="non-terminal residue" evidence="1">
    <location>
        <position position="1"/>
    </location>
</feature>
<reference evidence="1 2" key="1">
    <citation type="journal article" date="2022" name="Nat. Ecol. Evol.">
        <title>A masculinizing supergene underlies an exaggerated male reproductive morph in a spider.</title>
        <authorList>
            <person name="Hendrickx F."/>
            <person name="De Corte Z."/>
            <person name="Sonet G."/>
            <person name="Van Belleghem S.M."/>
            <person name="Kostlbacher S."/>
            <person name="Vangestel C."/>
        </authorList>
    </citation>
    <scope>NUCLEOTIDE SEQUENCE [LARGE SCALE GENOMIC DNA]</scope>
    <source>
        <strain evidence="1">W744_W776</strain>
    </source>
</reference>
<name>A0AAV6TEM8_9ARAC</name>
<sequence length="310" mass="35252">FDGNFDVKTTYEVFWSPIDSDDPATILKKQGRILTIDKEKEFKNRRISAPLPGYYYANILRIADSEEDLSAIIESKRGRKGINEKDGQKEVKPKKKKLSEVIKEGKKMSTENLLKRKAPPLSSDSDGGDEIIPLKIHNEQLLELKKYNKILKTKNFELKTKYETLQTKFDEVFNLNIELQKYLLEKKNLKPLPLSEDTPIELPTIAPHFESMLLPSASSTPNVSVVFNETFDDIESQREDFWLEESLLEKVLFRVKAGQPGDSVFVKNLSSAVFGDEILMKSSVTGTKCNAKKESVAKPALCATRLNYIK</sequence>
<organism evidence="1 2">
    <name type="scientific">Oedothorax gibbosus</name>
    <dbReference type="NCBI Taxonomy" id="931172"/>
    <lineage>
        <taxon>Eukaryota</taxon>
        <taxon>Metazoa</taxon>
        <taxon>Ecdysozoa</taxon>
        <taxon>Arthropoda</taxon>
        <taxon>Chelicerata</taxon>
        <taxon>Arachnida</taxon>
        <taxon>Araneae</taxon>
        <taxon>Araneomorphae</taxon>
        <taxon>Entelegynae</taxon>
        <taxon>Araneoidea</taxon>
        <taxon>Linyphiidae</taxon>
        <taxon>Erigoninae</taxon>
        <taxon>Oedothorax</taxon>
    </lineage>
</organism>
<protein>
    <recommendedName>
        <fullName evidence="3">BEN domain-containing protein</fullName>
    </recommendedName>
</protein>
<gene>
    <name evidence="1" type="ORF">JTE90_012167</name>
</gene>
<feature type="non-terminal residue" evidence="1">
    <location>
        <position position="310"/>
    </location>
</feature>
<comment type="caution">
    <text evidence="1">The sequence shown here is derived from an EMBL/GenBank/DDBJ whole genome shotgun (WGS) entry which is preliminary data.</text>
</comment>
<evidence type="ECO:0000313" key="1">
    <source>
        <dbReference type="EMBL" id="KAG8158694.1"/>
    </source>
</evidence>
<dbReference type="Proteomes" id="UP000827092">
    <property type="component" value="Unassembled WGS sequence"/>
</dbReference>
<dbReference type="AlphaFoldDB" id="A0AAV6TEM8"/>
<dbReference type="Gene3D" id="1.10.10.2590">
    <property type="entry name" value="BEN domain"/>
    <property type="match status" value="1"/>
</dbReference>
<evidence type="ECO:0008006" key="3">
    <source>
        <dbReference type="Google" id="ProtNLM"/>
    </source>
</evidence>